<gene>
    <name evidence="4" type="ORF">BC659_2980</name>
</gene>
<proteinExistence type="predicted"/>
<dbReference type="Gene3D" id="3.40.50.150">
    <property type="entry name" value="Vaccinia Virus protein VP39"/>
    <property type="match status" value="1"/>
</dbReference>
<dbReference type="SUPFAM" id="SSF53335">
    <property type="entry name" value="S-adenosyl-L-methionine-dependent methyltransferases"/>
    <property type="match status" value="1"/>
</dbReference>
<reference evidence="4 5" key="1">
    <citation type="submission" date="2019-03" db="EMBL/GenBank/DDBJ databases">
        <title>Genomic Encyclopedia of Archaeal and Bacterial Type Strains, Phase II (KMG-II): from individual species to whole genera.</title>
        <authorList>
            <person name="Goeker M."/>
        </authorList>
    </citation>
    <scope>NUCLEOTIDE SEQUENCE [LARGE SCALE GENOMIC DNA]</scope>
    <source>
        <strain evidence="4 5">DSM 28323</strain>
    </source>
</reference>
<organism evidence="4 5">
    <name type="scientific">Sediminibacterium goheungense</name>
    <dbReference type="NCBI Taxonomy" id="1086393"/>
    <lineage>
        <taxon>Bacteria</taxon>
        <taxon>Pseudomonadati</taxon>
        <taxon>Bacteroidota</taxon>
        <taxon>Chitinophagia</taxon>
        <taxon>Chitinophagales</taxon>
        <taxon>Chitinophagaceae</taxon>
        <taxon>Sediminibacterium</taxon>
    </lineage>
</organism>
<keyword evidence="5" id="KW-1185">Reference proteome</keyword>
<protein>
    <submittedName>
        <fullName evidence="4">Putative O-methyltransferase YrrM</fullName>
    </submittedName>
</protein>
<keyword evidence="3" id="KW-0949">S-adenosyl-L-methionine</keyword>
<dbReference type="PROSITE" id="PS51682">
    <property type="entry name" value="SAM_OMT_I"/>
    <property type="match status" value="1"/>
</dbReference>
<dbReference type="InterPro" id="IPR050362">
    <property type="entry name" value="Cation-dep_OMT"/>
</dbReference>
<evidence type="ECO:0000256" key="2">
    <source>
        <dbReference type="ARBA" id="ARBA00022679"/>
    </source>
</evidence>
<dbReference type="GO" id="GO:0008171">
    <property type="term" value="F:O-methyltransferase activity"/>
    <property type="evidence" value="ECO:0007669"/>
    <property type="project" value="InterPro"/>
</dbReference>
<evidence type="ECO:0000313" key="5">
    <source>
        <dbReference type="Proteomes" id="UP000295741"/>
    </source>
</evidence>
<dbReference type="EMBL" id="SNWP01000013">
    <property type="protein sequence ID" value="TDO25438.1"/>
    <property type="molecule type" value="Genomic_DNA"/>
</dbReference>
<sequence>MECPFSILTACPPSLSSPSKRFSYLYRMNTPLIISPGAEAYAQSFTAPEAGLLQEIARFTQTAHPHAHMLSGQVQGKFLSFISTIQRPRYVLEIGTFTGYSALCLADGLSPEGELHTIECREEDATTARNYFSKSKRNHQIHLHIGNAAEIIPTLSHQWDLVFMDADKTGYIGYYEQIVPKLSKNGIILADNVLFHGQVMEDPITGKNAKAIHAFNEHVKKDPRTEQVLLTIRDGLLMIKKRAE</sequence>
<name>A0A4V3C4C9_9BACT</name>
<dbReference type="InterPro" id="IPR029063">
    <property type="entry name" value="SAM-dependent_MTases_sf"/>
</dbReference>
<comment type="caution">
    <text evidence="4">The sequence shown here is derived from an EMBL/GenBank/DDBJ whole genome shotgun (WGS) entry which is preliminary data.</text>
</comment>
<dbReference type="GO" id="GO:0032259">
    <property type="term" value="P:methylation"/>
    <property type="evidence" value="ECO:0007669"/>
    <property type="project" value="UniProtKB-KW"/>
</dbReference>
<dbReference type="CDD" id="cd02440">
    <property type="entry name" value="AdoMet_MTases"/>
    <property type="match status" value="1"/>
</dbReference>
<dbReference type="Proteomes" id="UP000295741">
    <property type="component" value="Unassembled WGS sequence"/>
</dbReference>
<dbReference type="AlphaFoldDB" id="A0A4V3C4C9"/>
<evidence type="ECO:0000313" key="4">
    <source>
        <dbReference type="EMBL" id="TDO25438.1"/>
    </source>
</evidence>
<dbReference type="GO" id="GO:0008757">
    <property type="term" value="F:S-adenosylmethionine-dependent methyltransferase activity"/>
    <property type="evidence" value="ECO:0007669"/>
    <property type="project" value="TreeGrafter"/>
</dbReference>
<dbReference type="PANTHER" id="PTHR10509:SF14">
    <property type="entry name" value="CAFFEOYL-COA O-METHYLTRANSFERASE 3-RELATED"/>
    <property type="match status" value="1"/>
</dbReference>
<keyword evidence="1 4" id="KW-0489">Methyltransferase</keyword>
<evidence type="ECO:0000256" key="3">
    <source>
        <dbReference type="ARBA" id="ARBA00022691"/>
    </source>
</evidence>
<dbReference type="InterPro" id="IPR002935">
    <property type="entry name" value="SAM_O-MeTrfase"/>
</dbReference>
<keyword evidence="2 4" id="KW-0808">Transferase</keyword>
<dbReference type="Pfam" id="PF01596">
    <property type="entry name" value="Methyltransf_3"/>
    <property type="match status" value="1"/>
</dbReference>
<evidence type="ECO:0000256" key="1">
    <source>
        <dbReference type="ARBA" id="ARBA00022603"/>
    </source>
</evidence>
<dbReference type="PANTHER" id="PTHR10509">
    <property type="entry name" value="O-METHYLTRANSFERASE-RELATED"/>
    <property type="match status" value="1"/>
</dbReference>
<accession>A0A4V3C4C9</accession>